<dbReference type="Gene3D" id="1.10.10.10">
    <property type="entry name" value="Winged helix-like DNA-binding domain superfamily/Winged helix DNA-binding domain"/>
    <property type="match status" value="1"/>
</dbReference>
<dbReference type="Proteomes" id="UP001054854">
    <property type="component" value="Unassembled WGS sequence"/>
</dbReference>
<dbReference type="InterPro" id="IPR036388">
    <property type="entry name" value="WH-like_DNA-bd_sf"/>
</dbReference>
<protein>
    <recommendedName>
        <fullName evidence="1">HTH iclR-type domain-containing protein</fullName>
    </recommendedName>
</protein>
<sequence length="64" mass="7100">MRPLSEEARPSGSGVRSVLRTPDLLALFDERHRSRTVRQLIDASGPAKSTVVRLVATLEQRGCR</sequence>
<evidence type="ECO:0000313" key="3">
    <source>
        <dbReference type="Proteomes" id="UP001054854"/>
    </source>
</evidence>
<dbReference type="Pfam" id="PF09339">
    <property type="entry name" value="HTH_IclR"/>
    <property type="match status" value="1"/>
</dbReference>
<comment type="caution">
    <text evidence="2">The sequence shown here is derived from an EMBL/GenBank/DDBJ whole genome shotgun (WGS) entry which is preliminary data.</text>
</comment>
<evidence type="ECO:0000313" key="2">
    <source>
        <dbReference type="EMBL" id="GHJ33861.1"/>
    </source>
</evidence>
<dbReference type="SUPFAM" id="SSF46785">
    <property type="entry name" value="Winged helix' DNA-binding domain"/>
    <property type="match status" value="1"/>
</dbReference>
<keyword evidence="3" id="KW-1185">Reference proteome</keyword>
<gene>
    <name evidence="2" type="ORF">TPA0910_82940</name>
</gene>
<accession>A0ABQ3UFB0</accession>
<reference evidence="2" key="1">
    <citation type="submission" date="2024-05" db="EMBL/GenBank/DDBJ databases">
        <title>Whole genome shotgun sequence of Streptomyces hygroscopicus NBRC 113678.</title>
        <authorList>
            <person name="Komaki H."/>
            <person name="Tamura T."/>
        </authorList>
    </citation>
    <scope>NUCLEOTIDE SEQUENCE</scope>
    <source>
        <strain evidence="2">N11-34</strain>
    </source>
</reference>
<proteinExistence type="predicted"/>
<feature type="domain" description="HTH iclR-type" evidence="1">
    <location>
        <begin position="17"/>
        <end position="62"/>
    </location>
</feature>
<dbReference type="InterPro" id="IPR005471">
    <property type="entry name" value="Tscrpt_reg_IclR_N"/>
</dbReference>
<dbReference type="EMBL" id="BNEK01000005">
    <property type="protein sequence ID" value="GHJ33861.1"/>
    <property type="molecule type" value="Genomic_DNA"/>
</dbReference>
<evidence type="ECO:0000259" key="1">
    <source>
        <dbReference type="Pfam" id="PF09339"/>
    </source>
</evidence>
<dbReference type="InterPro" id="IPR036390">
    <property type="entry name" value="WH_DNA-bd_sf"/>
</dbReference>
<organism evidence="2 3">
    <name type="scientific">Streptomyces hygroscopicus</name>
    <dbReference type="NCBI Taxonomy" id="1912"/>
    <lineage>
        <taxon>Bacteria</taxon>
        <taxon>Bacillati</taxon>
        <taxon>Actinomycetota</taxon>
        <taxon>Actinomycetes</taxon>
        <taxon>Kitasatosporales</taxon>
        <taxon>Streptomycetaceae</taxon>
        <taxon>Streptomyces</taxon>
        <taxon>Streptomyces violaceusniger group</taxon>
    </lineage>
</organism>
<name>A0ABQ3UFB0_STRHY</name>